<dbReference type="OrthoDB" id="5083679at2"/>
<keyword evidence="3" id="KW-1185">Reference proteome</keyword>
<evidence type="ECO:0000256" key="1">
    <source>
        <dbReference type="SAM" id="MobiDB-lite"/>
    </source>
</evidence>
<evidence type="ECO:0000313" key="3">
    <source>
        <dbReference type="Proteomes" id="UP000033451"/>
    </source>
</evidence>
<comment type="caution">
    <text evidence="2">The sequence shown here is derived from an EMBL/GenBank/DDBJ whole genome shotgun (WGS) entry which is preliminary data.</text>
</comment>
<protein>
    <recommendedName>
        <fullName evidence="4">DNA-binding protein</fullName>
    </recommendedName>
</protein>
<dbReference type="PATRIC" id="fig|400772.4.peg.1223"/>
<evidence type="ECO:0008006" key="4">
    <source>
        <dbReference type="Google" id="ProtNLM"/>
    </source>
</evidence>
<name>A0A0F0LVD2_9MICO</name>
<organism evidence="2 3">
    <name type="scientific">Microbacterium ginsengisoli</name>
    <dbReference type="NCBI Taxonomy" id="400772"/>
    <lineage>
        <taxon>Bacteria</taxon>
        <taxon>Bacillati</taxon>
        <taxon>Actinomycetota</taxon>
        <taxon>Actinomycetes</taxon>
        <taxon>Micrococcales</taxon>
        <taxon>Microbacteriaceae</taxon>
        <taxon>Microbacterium</taxon>
    </lineage>
</organism>
<dbReference type="Proteomes" id="UP000033451">
    <property type="component" value="Unassembled WGS sequence"/>
</dbReference>
<dbReference type="RefSeq" id="WP_045247143.1">
    <property type="nucleotide sequence ID" value="NZ_JYIY01000069.1"/>
</dbReference>
<accession>A0A0F0LVD2</accession>
<reference evidence="2 3" key="1">
    <citation type="submission" date="2015-02" db="EMBL/GenBank/DDBJ databases">
        <title>Draft genome sequences of ten Microbacterium spp. with emphasis on heavy metal contaminated environments.</title>
        <authorList>
            <person name="Corretto E."/>
        </authorList>
    </citation>
    <scope>NUCLEOTIDE SEQUENCE [LARGE SCALE GENOMIC DNA]</scope>
    <source>
        <strain evidence="2 3">DSM 18659</strain>
    </source>
</reference>
<feature type="region of interest" description="Disordered" evidence="1">
    <location>
        <begin position="55"/>
        <end position="82"/>
    </location>
</feature>
<dbReference type="AlphaFoldDB" id="A0A0F0LVD2"/>
<evidence type="ECO:0000313" key="2">
    <source>
        <dbReference type="EMBL" id="KJL37088.1"/>
    </source>
</evidence>
<gene>
    <name evidence="2" type="ORF">RR49_01200</name>
</gene>
<sequence length="82" mass="9737">MSTQALFTLREIAEQLSIPYEVVRDNVYAGRWPHSKFSERTRRMSAEDVERVRAMTHHEPSDPTRSEAHQRTKRMRELLRAV</sequence>
<dbReference type="STRING" id="400772.RR49_01200"/>
<proteinExistence type="predicted"/>
<dbReference type="EMBL" id="JYIY01000069">
    <property type="protein sequence ID" value="KJL37088.1"/>
    <property type="molecule type" value="Genomic_DNA"/>
</dbReference>